<protein>
    <submittedName>
        <fullName evidence="1 2">Uncharacterized protein</fullName>
    </submittedName>
</protein>
<reference evidence="2" key="3">
    <citation type="submission" date="2015-04" db="UniProtKB">
        <authorList>
            <consortium name="EnsemblPlants"/>
        </authorList>
    </citation>
    <scope>IDENTIFICATION</scope>
    <source>
        <strain evidence="2">cv. Jemalong A17</strain>
    </source>
</reference>
<evidence type="ECO:0000313" key="3">
    <source>
        <dbReference type="Proteomes" id="UP000002051"/>
    </source>
</evidence>
<evidence type="ECO:0000313" key="1">
    <source>
        <dbReference type="EMBL" id="KEH23398.1"/>
    </source>
</evidence>
<dbReference type="AlphaFoldDB" id="A0A072U2N4"/>
<dbReference type="EnsemblPlants" id="KEH23398">
    <property type="protein sequence ID" value="KEH23398"/>
    <property type="gene ID" value="MTR_7g080123"/>
</dbReference>
<proteinExistence type="predicted"/>
<reference evidence="1 2" key="1">
    <citation type="journal article" date="2011" name="Nature">
        <title>The Medicago genome provides insight into the evolution of rhizobial symbioses.</title>
        <authorList>
            <person name="Young N.D."/>
            <person name="Debelle F."/>
            <person name="Oldroyd G.E."/>
            <person name="Geurts R."/>
            <person name="Cannon S.B."/>
            <person name="Udvardi M.K."/>
            <person name="Benedito V.A."/>
            <person name="Mayer K.F."/>
            <person name="Gouzy J."/>
            <person name="Schoof H."/>
            <person name="Van de Peer Y."/>
            <person name="Proost S."/>
            <person name="Cook D.R."/>
            <person name="Meyers B.C."/>
            <person name="Spannagl M."/>
            <person name="Cheung F."/>
            <person name="De Mita S."/>
            <person name="Krishnakumar V."/>
            <person name="Gundlach H."/>
            <person name="Zhou S."/>
            <person name="Mudge J."/>
            <person name="Bharti A.K."/>
            <person name="Murray J.D."/>
            <person name="Naoumkina M.A."/>
            <person name="Rosen B."/>
            <person name="Silverstein K.A."/>
            <person name="Tang H."/>
            <person name="Rombauts S."/>
            <person name="Zhao P.X."/>
            <person name="Zhou P."/>
            <person name="Barbe V."/>
            <person name="Bardou P."/>
            <person name="Bechner M."/>
            <person name="Bellec A."/>
            <person name="Berger A."/>
            <person name="Berges H."/>
            <person name="Bidwell S."/>
            <person name="Bisseling T."/>
            <person name="Choisne N."/>
            <person name="Couloux A."/>
            <person name="Denny R."/>
            <person name="Deshpande S."/>
            <person name="Dai X."/>
            <person name="Doyle J.J."/>
            <person name="Dudez A.M."/>
            <person name="Farmer A.D."/>
            <person name="Fouteau S."/>
            <person name="Franken C."/>
            <person name="Gibelin C."/>
            <person name="Gish J."/>
            <person name="Goldstein S."/>
            <person name="Gonzalez A.J."/>
            <person name="Green P.J."/>
            <person name="Hallab A."/>
            <person name="Hartog M."/>
            <person name="Hua A."/>
            <person name="Humphray S.J."/>
            <person name="Jeong D.H."/>
            <person name="Jing Y."/>
            <person name="Jocker A."/>
            <person name="Kenton S.M."/>
            <person name="Kim D.J."/>
            <person name="Klee K."/>
            <person name="Lai H."/>
            <person name="Lang C."/>
            <person name="Lin S."/>
            <person name="Macmil S.L."/>
            <person name="Magdelenat G."/>
            <person name="Matthews L."/>
            <person name="McCorrison J."/>
            <person name="Monaghan E.L."/>
            <person name="Mun J.H."/>
            <person name="Najar F.Z."/>
            <person name="Nicholson C."/>
            <person name="Noirot C."/>
            <person name="O'Bleness M."/>
            <person name="Paule C.R."/>
            <person name="Poulain J."/>
            <person name="Prion F."/>
            <person name="Qin B."/>
            <person name="Qu C."/>
            <person name="Retzel E.F."/>
            <person name="Riddle C."/>
            <person name="Sallet E."/>
            <person name="Samain S."/>
            <person name="Samson N."/>
            <person name="Sanders I."/>
            <person name="Saurat O."/>
            <person name="Scarpelli C."/>
            <person name="Schiex T."/>
            <person name="Segurens B."/>
            <person name="Severin A.J."/>
            <person name="Sherrier D.J."/>
            <person name="Shi R."/>
            <person name="Sims S."/>
            <person name="Singer S.R."/>
            <person name="Sinharoy S."/>
            <person name="Sterck L."/>
            <person name="Viollet A."/>
            <person name="Wang B.B."/>
            <person name="Wang K."/>
            <person name="Wang M."/>
            <person name="Wang X."/>
            <person name="Warfsmann J."/>
            <person name="Weissenbach J."/>
            <person name="White D.D."/>
            <person name="White J.D."/>
            <person name="Wiley G.B."/>
            <person name="Wincker P."/>
            <person name="Xing Y."/>
            <person name="Yang L."/>
            <person name="Yao Z."/>
            <person name="Ying F."/>
            <person name="Zhai J."/>
            <person name="Zhou L."/>
            <person name="Zuber A."/>
            <person name="Denarie J."/>
            <person name="Dixon R.A."/>
            <person name="May G.D."/>
            <person name="Schwartz D.C."/>
            <person name="Rogers J."/>
            <person name="Quetier F."/>
            <person name="Town C.D."/>
            <person name="Roe B.A."/>
        </authorList>
    </citation>
    <scope>NUCLEOTIDE SEQUENCE [LARGE SCALE GENOMIC DNA]</scope>
    <source>
        <strain evidence="1">A17</strain>
        <strain evidence="2">cv. Jemalong A17</strain>
    </source>
</reference>
<accession>A0A072U2N4</accession>
<gene>
    <name evidence="1" type="ordered locus">MTR_7g080123</name>
</gene>
<keyword evidence="3" id="KW-1185">Reference proteome</keyword>
<sequence>MSNVWTHIEFDRLQVGYNSEPLKFRVLLTRIPRTLVKKSTKEKCLPERYSI</sequence>
<dbReference type="Proteomes" id="UP000002051">
    <property type="component" value="Unassembled WGS sequence"/>
</dbReference>
<evidence type="ECO:0000313" key="2">
    <source>
        <dbReference type="EnsemblPlants" id="KEH23398"/>
    </source>
</evidence>
<dbReference type="EMBL" id="CM001223">
    <property type="protein sequence ID" value="KEH23398.1"/>
    <property type="molecule type" value="Genomic_DNA"/>
</dbReference>
<dbReference type="HOGENOM" id="CLU_3109471_0_0_1"/>
<organism evidence="1 3">
    <name type="scientific">Medicago truncatula</name>
    <name type="common">Barrel medic</name>
    <name type="synonym">Medicago tribuloides</name>
    <dbReference type="NCBI Taxonomy" id="3880"/>
    <lineage>
        <taxon>Eukaryota</taxon>
        <taxon>Viridiplantae</taxon>
        <taxon>Streptophyta</taxon>
        <taxon>Embryophyta</taxon>
        <taxon>Tracheophyta</taxon>
        <taxon>Spermatophyta</taxon>
        <taxon>Magnoliopsida</taxon>
        <taxon>eudicotyledons</taxon>
        <taxon>Gunneridae</taxon>
        <taxon>Pentapetalae</taxon>
        <taxon>rosids</taxon>
        <taxon>fabids</taxon>
        <taxon>Fabales</taxon>
        <taxon>Fabaceae</taxon>
        <taxon>Papilionoideae</taxon>
        <taxon>50 kb inversion clade</taxon>
        <taxon>NPAAA clade</taxon>
        <taxon>Hologalegina</taxon>
        <taxon>IRL clade</taxon>
        <taxon>Trifolieae</taxon>
        <taxon>Medicago</taxon>
    </lineage>
</organism>
<name>A0A072U2N4_MEDTR</name>
<reference evidence="1 2" key="2">
    <citation type="journal article" date="2014" name="BMC Genomics">
        <title>An improved genome release (version Mt4.0) for the model legume Medicago truncatula.</title>
        <authorList>
            <person name="Tang H."/>
            <person name="Krishnakumar V."/>
            <person name="Bidwell S."/>
            <person name="Rosen B."/>
            <person name="Chan A."/>
            <person name="Zhou S."/>
            <person name="Gentzbittel L."/>
            <person name="Childs K.L."/>
            <person name="Yandell M."/>
            <person name="Gundlach H."/>
            <person name="Mayer K.F."/>
            <person name="Schwartz D.C."/>
            <person name="Town C.D."/>
        </authorList>
    </citation>
    <scope>GENOME REANNOTATION</scope>
    <source>
        <strain evidence="1">A17</strain>
        <strain evidence="2">cv. Jemalong A17</strain>
    </source>
</reference>